<reference evidence="5" key="1">
    <citation type="submission" date="2011-07" db="EMBL/GenBank/DDBJ databases">
        <authorList>
            <consortium name="Caenorhabditis brenneri Sequencing and Analysis Consortium"/>
            <person name="Wilson R.K."/>
        </authorList>
    </citation>
    <scope>NUCLEOTIDE SEQUENCE [LARGE SCALE GENOMIC DNA]</scope>
    <source>
        <strain evidence="5">PB2801</strain>
    </source>
</reference>
<dbReference type="HOGENOM" id="CLU_1429189_0_0_1"/>
<dbReference type="AlphaFoldDB" id="G0P5J2"/>
<dbReference type="eggNOG" id="ENOG502QWCI">
    <property type="taxonomic scope" value="Eukaryota"/>
</dbReference>
<evidence type="ECO:0000259" key="3">
    <source>
        <dbReference type="PROSITE" id="PS50954"/>
    </source>
</evidence>
<dbReference type="Pfam" id="PF03020">
    <property type="entry name" value="LEM"/>
    <property type="match status" value="1"/>
</dbReference>
<dbReference type="SMART" id="SM00540">
    <property type="entry name" value="LEM"/>
    <property type="match status" value="1"/>
</dbReference>
<organism evidence="5">
    <name type="scientific">Caenorhabditis brenneri</name>
    <name type="common">Nematode worm</name>
    <dbReference type="NCBI Taxonomy" id="135651"/>
    <lineage>
        <taxon>Eukaryota</taxon>
        <taxon>Metazoa</taxon>
        <taxon>Ecdysozoa</taxon>
        <taxon>Nematoda</taxon>
        <taxon>Chromadorea</taxon>
        <taxon>Rhabditida</taxon>
        <taxon>Rhabditina</taxon>
        <taxon>Rhabditomorpha</taxon>
        <taxon>Rhabditoidea</taxon>
        <taxon>Rhabditidae</taxon>
        <taxon>Peloderinae</taxon>
        <taxon>Caenorhabditis</taxon>
    </lineage>
</organism>
<evidence type="ECO:0000313" key="5">
    <source>
        <dbReference type="Proteomes" id="UP000008068"/>
    </source>
</evidence>
<dbReference type="SUPFAM" id="SSF63451">
    <property type="entry name" value="LEM domain"/>
    <property type="match status" value="1"/>
</dbReference>
<dbReference type="Proteomes" id="UP000008068">
    <property type="component" value="Unassembled WGS sequence"/>
</dbReference>
<dbReference type="InterPro" id="IPR011015">
    <property type="entry name" value="LEM/LEM-like_dom_sf"/>
</dbReference>
<dbReference type="PANTHER" id="PTHR12019:SF9">
    <property type="entry name" value="THYMOPOIETIN"/>
    <property type="match status" value="1"/>
</dbReference>
<dbReference type="STRING" id="135651.G0P5J2"/>
<evidence type="ECO:0000313" key="4">
    <source>
        <dbReference type="EMBL" id="EGT45451.1"/>
    </source>
</evidence>
<protein>
    <recommendedName>
        <fullName evidence="3">LEM domain-containing protein</fullName>
    </recommendedName>
</protein>
<dbReference type="PANTHER" id="PTHR12019">
    <property type="entry name" value="LAMINA-ASSOCIATED POLYPEPTIDE THYMOPOIETIN"/>
    <property type="match status" value="1"/>
</dbReference>
<accession>G0P5J2</accession>
<keyword evidence="2" id="KW-0472">Membrane</keyword>
<evidence type="ECO:0000256" key="2">
    <source>
        <dbReference type="SAM" id="Phobius"/>
    </source>
</evidence>
<keyword evidence="2" id="KW-0812">Transmembrane</keyword>
<feature type="region of interest" description="Disordered" evidence="1">
    <location>
        <begin position="68"/>
        <end position="107"/>
    </location>
</feature>
<dbReference type="InParanoid" id="G0P5J2"/>
<dbReference type="OrthoDB" id="6363067at2759"/>
<proteinExistence type="predicted"/>
<dbReference type="FunCoup" id="G0P5J2">
    <property type="interactions" value="100"/>
</dbReference>
<sequence length="179" mass="19865">MDLSQLTDVELRETLKDHGIAAGPIVASTRKIYEKKLLKLVEDTNLSQNLNDSQLTDSDSVPAAEQSFEPIFKKKSPSPKKTPAQPRVVHQPSSAATEASVESDSDDCEESMRYLTEEEMAADRAYARQSLQSYEKKGTGFAGTIAYALVFIMIGIFVYYIMENAEKLKLIPQPNEDAV</sequence>
<keyword evidence="5" id="KW-1185">Reference proteome</keyword>
<dbReference type="OMA" id="DCEESMR"/>
<feature type="transmembrane region" description="Helical" evidence="2">
    <location>
        <begin position="138"/>
        <end position="162"/>
    </location>
</feature>
<dbReference type="PROSITE" id="PS50954">
    <property type="entry name" value="LEM"/>
    <property type="match status" value="1"/>
</dbReference>
<feature type="domain" description="LEM" evidence="3">
    <location>
        <begin position="1"/>
        <end position="44"/>
    </location>
</feature>
<dbReference type="EMBL" id="GL380083">
    <property type="protein sequence ID" value="EGT45451.1"/>
    <property type="molecule type" value="Genomic_DNA"/>
</dbReference>
<dbReference type="CDD" id="cd12940">
    <property type="entry name" value="LEM_LAP2_LEMD1"/>
    <property type="match status" value="1"/>
</dbReference>
<name>G0P5J2_CAEBE</name>
<dbReference type="FunFam" id="1.10.720.40:FF:000001">
    <property type="entry name" value="LEM domain containing 2, isoform CRA_a"/>
    <property type="match status" value="1"/>
</dbReference>
<keyword evidence="2" id="KW-1133">Transmembrane helix</keyword>
<evidence type="ECO:0000256" key="1">
    <source>
        <dbReference type="SAM" id="MobiDB-lite"/>
    </source>
</evidence>
<dbReference type="Gene3D" id="1.10.720.40">
    <property type="match status" value="1"/>
</dbReference>
<dbReference type="InterPro" id="IPR051656">
    <property type="entry name" value="LEM_domain"/>
</dbReference>
<gene>
    <name evidence="4" type="ORF">CAEBREN_12707</name>
</gene>
<dbReference type="InterPro" id="IPR003887">
    <property type="entry name" value="LEM_dom"/>
</dbReference>